<proteinExistence type="predicted"/>
<dbReference type="EMBL" id="CP116942">
    <property type="protein sequence ID" value="WCO68744.1"/>
    <property type="molecule type" value="Genomic_DNA"/>
</dbReference>
<name>A0AAE9YCW6_9ACTN</name>
<dbReference type="Proteomes" id="UP001216390">
    <property type="component" value="Chromosome"/>
</dbReference>
<dbReference type="InterPro" id="IPR028082">
    <property type="entry name" value="Peripla_BP_I"/>
</dbReference>
<dbReference type="SUPFAM" id="SSF53822">
    <property type="entry name" value="Periplasmic binding protein-like I"/>
    <property type="match status" value="1"/>
</dbReference>
<keyword evidence="3" id="KW-1185">Reference proteome</keyword>
<evidence type="ECO:0000313" key="3">
    <source>
        <dbReference type="Proteomes" id="UP001216390"/>
    </source>
</evidence>
<evidence type="ECO:0000256" key="1">
    <source>
        <dbReference type="SAM" id="MobiDB-lite"/>
    </source>
</evidence>
<sequence>MVSPLPDRPKPLARFGPVALVVVVLLVAAVVASVEGAPPEGSETAAGPVGAGGPDGSDPTENPDLPTYFRDADEAGEAGDIEWGSCDFITGRVEVPSVYAPPCVPAHEGDNGGATSQGVTAEEIEVVVYRAPPGSDISAALSGLLDDEEVQQRTREAYIEMFDDVYETYGRTVSVKVVVGSGSGDDEAAAVADAIRIAEEEQPFAVINGPGLTDAFADTLADRGILCFNCGLSVPDSTYQRNAPYMWGNLPSPEQFLRNFGDFTVRRMLGRKAEFAGPELRDRERVFGTINFEQDPPVFTAVGDEIRQRGQLRGYEAAVSETYLLDIPKLPERAAAIIARMKAAGVTTITFLGDPIMPSYLTQAATAEDYYPEWVVAGTVLTDTTSLGRTYDPAQWTHAFGLSNLAGRRPIEEQEQWRLHEWYFGEPPEARLTSGVIYPAVAQMMLGIHMAGPNLTPETFQGGMFSYPPSGGGPTTPQISYGNQGYFEDPDYLAVDDASEIWWDAEAEGPDEQGKSEQAGMWRYGNGGKRILPGGMFNGPPVAHDPATSPALFTELPAEDVYPQYPSPAGG</sequence>
<reference evidence="2" key="1">
    <citation type="submission" date="2023-01" db="EMBL/GenBank/DDBJ databases">
        <title>The diversity of Class Acidimicrobiia in South China Sea sediment environments and the proposal of Iamia marina sp. nov., a novel species of the genus Iamia.</title>
        <authorList>
            <person name="He Y."/>
            <person name="Tian X."/>
        </authorList>
    </citation>
    <scope>NUCLEOTIDE SEQUENCE</scope>
    <source>
        <strain evidence="2">DSM 19957</strain>
    </source>
</reference>
<feature type="region of interest" description="Disordered" evidence="1">
    <location>
        <begin position="36"/>
        <end position="70"/>
    </location>
</feature>
<protein>
    <submittedName>
        <fullName evidence="2">ABC transporter substrate-binding protein</fullName>
    </submittedName>
</protein>
<accession>A0AAE9YCW6</accession>
<evidence type="ECO:0000313" key="2">
    <source>
        <dbReference type="EMBL" id="WCO68744.1"/>
    </source>
</evidence>
<dbReference type="AlphaFoldDB" id="A0AAE9YCW6"/>
<dbReference type="KEGG" id="ima:PO878_08395"/>
<dbReference type="RefSeq" id="WP_272738260.1">
    <property type="nucleotide sequence ID" value="NZ_CP116942.1"/>
</dbReference>
<organism evidence="2 3">
    <name type="scientific">Iamia majanohamensis</name>
    <dbReference type="NCBI Taxonomy" id="467976"/>
    <lineage>
        <taxon>Bacteria</taxon>
        <taxon>Bacillati</taxon>
        <taxon>Actinomycetota</taxon>
        <taxon>Acidimicrobiia</taxon>
        <taxon>Acidimicrobiales</taxon>
        <taxon>Iamiaceae</taxon>
        <taxon>Iamia</taxon>
    </lineage>
</organism>
<gene>
    <name evidence="2" type="ORF">PO878_08395</name>
</gene>